<organism evidence="1 2">
    <name type="scientific">Ilyodon furcidens</name>
    <name type="common">goldbreast splitfin</name>
    <dbReference type="NCBI Taxonomy" id="33524"/>
    <lineage>
        <taxon>Eukaryota</taxon>
        <taxon>Metazoa</taxon>
        <taxon>Chordata</taxon>
        <taxon>Craniata</taxon>
        <taxon>Vertebrata</taxon>
        <taxon>Euteleostomi</taxon>
        <taxon>Actinopterygii</taxon>
        <taxon>Neopterygii</taxon>
        <taxon>Teleostei</taxon>
        <taxon>Neoteleostei</taxon>
        <taxon>Acanthomorphata</taxon>
        <taxon>Ovalentaria</taxon>
        <taxon>Atherinomorphae</taxon>
        <taxon>Cyprinodontiformes</taxon>
        <taxon>Goodeidae</taxon>
        <taxon>Ilyodon</taxon>
    </lineage>
</organism>
<evidence type="ECO:0000313" key="2">
    <source>
        <dbReference type="Proteomes" id="UP001482620"/>
    </source>
</evidence>
<sequence length="99" mass="11472">MRKKKTKTDTFQLNLSLKCHHEGWRKVFTFIPLSRLANGSRQHKTFILSCIIHFLKRFDIIMMSNILSPFSSDFDFFTGDSGIDRALELPCKCSTLVIT</sequence>
<gene>
    <name evidence="1" type="ORF">ILYODFUR_009628</name>
</gene>
<name>A0ABV0SLM4_9TELE</name>
<comment type="caution">
    <text evidence="1">The sequence shown here is derived from an EMBL/GenBank/DDBJ whole genome shotgun (WGS) entry which is preliminary data.</text>
</comment>
<proteinExistence type="predicted"/>
<protein>
    <submittedName>
        <fullName evidence="1">Uncharacterized protein</fullName>
    </submittedName>
</protein>
<dbReference type="Proteomes" id="UP001482620">
    <property type="component" value="Unassembled WGS sequence"/>
</dbReference>
<dbReference type="EMBL" id="JAHRIQ010000677">
    <property type="protein sequence ID" value="MEQ2220842.1"/>
    <property type="molecule type" value="Genomic_DNA"/>
</dbReference>
<reference evidence="1 2" key="1">
    <citation type="submission" date="2021-06" db="EMBL/GenBank/DDBJ databases">
        <authorList>
            <person name="Palmer J.M."/>
        </authorList>
    </citation>
    <scope>NUCLEOTIDE SEQUENCE [LARGE SCALE GENOMIC DNA]</scope>
    <source>
        <strain evidence="2">if_2019</strain>
        <tissue evidence="1">Muscle</tissue>
    </source>
</reference>
<evidence type="ECO:0000313" key="1">
    <source>
        <dbReference type="EMBL" id="MEQ2220842.1"/>
    </source>
</evidence>
<accession>A0ABV0SLM4</accession>
<keyword evidence="2" id="KW-1185">Reference proteome</keyword>